<organism evidence="1 2">
    <name type="scientific">Hoyosella altamirensis</name>
    <dbReference type="NCBI Taxonomy" id="616997"/>
    <lineage>
        <taxon>Bacteria</taxon>
        <taxon>Bacillati</taxon>
        <taxon>Actinomycetota</taxon>
        <taxon>Actinomycetes</taxon>
        <taxon>Mycobacteriales</taxon>
        <taxon>Hoyosellaceae</taxon>
        <taxon>Hoyosella</taxon>
    </lineage>
</organism>
<name>A0A839RV44_9ACTN</name>
<sequence length="69" mass="7382">MTADAALDVCVVVPASAVESALLAKFAGLTASARFYDDAGLLRPDQRSDRGLSIAFYIEPQLARASQFY</sequence>
<protein>
    <submittedName>
        <fullName evidence="1">Uncharacterized protein</fullName>
    </submittedName>
</protein>
<dbReference type="AlphaFoldDB" id="A0A839RV44"/>
<evidence type="ECO:0000313" key="1">
    <source>
        <dbReference type="EMBL" id="MBB3040187.1"/>
    </source>
</evidence>
<gene>
    <name evidence="1" type="ORF">FHU29_004682</name>
</gene>
<keyword evidence="2" id="KW-1185">Reference proteome</keyword>
<reference evidence="1 2" key="1">
    <citation type="submission" date="2020-08" db="EMBL/GenBank/DDBJ databases">
        <title>Sequencing the genomes of 1000 actinobacteria strains.</title>
        <authorList>
            <person name="Klenk H.-P."/>
        </authorList>
    </citation>
    <scope>NUCLEOTIDE SEQUENCE [LARGE SCALE GENOMIC DNA]</scope>
    <source>
        <strain evidence="1 2">DSM 45258</strain>
    </source>
</reference>
<comment type="caution">
    <text evidence="1">The sequence shown here is derived from an EMBL/GenBank/DDBJ whole genome shotgun (WGS) entry which is preliminary data.</text>
</comment>
<dbReference type="RefSeq" id="WP_157095449.1">
    <property type="nucleotide sequence ID" value="NZ_BDDI01000031.1"/>
</dbReference>
<dbReference type="EMBL" id="JACHWS010000011">
    <property type="protein sequence ID" value="MBB3040187.1"/>
    <property type="molecule type" value="Genomic_DNA"/>
</dbReference>
<evidence type="ECO:0000313" key="2">
    <source>
        <dbReference type="Proteomes" id="UP000567922"/>
    </source>
</evidence>
<dbReference type="Proteomes" id="UP000567922">
    <property type="component" value="Unassembled WGS sequence"/>
</dbReference>
<proteinExistence type="predicted"/>
<accession>A0A839RV44</accession>